<dbReference type="PANTHER" id="PTHR43190">
    <property type="entry name" value="N-ACETYL-D-GLUCOSAMINE KINASE"/>
    <property type="match status" value="1"/>
</dbReference>
<name>A0A4Q2RFE4_9HYPH</name>
<evidence type="ECO:0000313" key="2">
    <source>
        <dbReference type="EMBL" id="RYB05066.1"/>
    </source>
</evidence>
<dbReference type="AlphaFoldDB" id="A0A4Q2RFE4"/>
<reference evidence="2 3" key="1">
    <citation type="submission" date="2018-09" db="EMBL/GenBank/DDBJ databases">
        <authorList>
            <person name="Grouzdev D.S."/>
            <person name="Krutkina M.S."/>
        </authorList>
    </citation>
    <scope>NUCLEOTIDE SEQUENCE [LARGE SCALE GENOMIC DNA]</scope>
    <source>
        <strain evidence="2 3">RmlP001</strain>
    </source>
</reference>
<reference evidence="2 3" key="2">
    <citation type="submission" date="2019-02" db="EMBL/GenBank/DDBJ databases">
        <title>'Lichenibacterium ramalinii' gen. nov. sp. nov., 'Lichenibacterium minor' gen. nov. sp. nov.</title>
        <authorList>
            <person name="Pankratov T."/>
        </authorList>
    </citation>
    <scope>NUCLEOTIDE SEQUENCE [LARGE SCALE GENOMIC DNA]</scope>
    <source>
        <strain evidence="2 3">RmlP001</strain>
    </source>
</reference>
<evidence type="ECO:0000313" key="3">
    <source>
        <dbReference type="Proteomes" id="UP000289411"/>
    </source>
</evidence>
<feature type="domain" description="ATPase BadF/BadG/BcrA/BcrD type" evidence="1">
    <location>
        <begin position="13"/>
        <end position="261"/>
    </location>
</feature>
<dbReference type="CDD" id="cd24082">
    <property type="entry name" value="ASKHA_NBD_GspK-like"/>
    <property type="match status" value="1"/>
</dbReference>
<dbReference type="PANTHER" id="PTHR43190:SF3">
    <property type="entry name" value="N-ACETYL-D-GLUCOSAMINE KINASE"/>
    <property type="match status" value="1"/>
</dbReference>
<evidence type="ECO:0000259" key="1">
    <source>
        <dbReference type="Pfam" id="PF01869"/>
    </source>
</evidence>
<dbReference type="EMBL" id="QYBC01000008">
    <property type="protein sequence ID" value="RYB05066.1"/>
    <property type="molecule type" value="Genomic_DNA"/>
</dbReference>
<gene>
    <name evidence="2" type="ORF">D3272_11460</name>
</gene>
<protein>
    <recommendedName>
        <fullName evidence="1">ATPase BadF/BadG/BcrA/BcrD type domain-containing protein</fullName>
    </recommendedName>
</protein>
<dbReference type="Gene3D" id="3.30.420.40">
    <property type="match status" value="2"/>
</dbReference>
<dbReference type="Pfam" id="PF01869">
    <property type="entry name" value="BcrAD_BadFG"/>
    <property type="match status" value="1"/>
</dbReference>
<dbReference type="Proteomes" id="UP000289411">
    <property type="component" value="Unassembled WGS sequence"/>
</dbReference>
<sequence>MVTMDAEAPALFLGIDGGGSTCRARLCDSTGAVLAEAVGGSANVYLDFPGALARIKGCAAEALSAAGFGAGSAARVRLGLGLAGVSSPAVAAEVAAALPGHASVRVANDGVIACLGAHAGGDGGLVIAGTGSAGVALVGGREINVGGRGFVLGDDGSGARIGHEAWRRALRAHDGLAPHTPFTRGLMARFDDDPAAVIRWGLTARSADYGAEAPGCFAAAAAGDPVALAILGEAAAALADLVAALERHGARRIAMVGGGAAAIRPYLPEGVAAALSPALGDARDGALLLAAGRVAGAGSLVPGRPAP</sequence>
<organism evidence="2 3">
    <name type="scientific">Lichenibacterium ramalinae</name>
    <dbReference type="NCBI Taxonomy" id="2316527"/>
    <lineage>
        <taxon>Bacteria</taxon>
        <taxon>Pseudomonadati</taxon>
        <taxon>Pseudomonadota</taxon>
        <taxon>Alphaproteobacteria</taxon>
        <taxon>Hyphomicrobiales</taxon>
        <taxon>Lichenihabitantaceae</taxon>
        <taxon>Lichenibacterium</taxon>
    </lineage>
</organism>
<dbReference type="InterPro" id="IPR052519">
    <property type="entry name" value="Euk-type_GlcNAc_Kinase"/>
</dbReference>
<dbReference type="InterPro" id="IPR043129">
    <property type="entry name" value="ATPase_NBD"/>
</dbReference>
<comment type="caution">
    <text evidence="2">The sequence shown here is derived from an EMBL/GenBank/DDBJ whole genome shotgun (WGS) entry which is preliminary data.</text>
</comment>
<dbReference type="InterPro" id="IPR002731">
    <property type="entry name" value="ATPase_BadF"/>
</dbReference>
<accession>A0A4Q2RFE4</accession>
<dbReference type="OrthoDB" id="63487at2"/>
<keyword evidence="3" id="KW-1185">Reference proteome</keyword>
<dbReference type="SUPFAM" id="SSF53067">
    <property type="entry name" value="Actin-like ATPase domain"/>
    <property type="match status" value="2"/>
</dbReference>
<proteinExistence type="predicted"/>